<name>A0A7W7YLH2_9BACT</name>
<dbReference type="RefSeq" id="WP_184209188.1">
    <property type="nucleotide sequence ID" value="NZ_JACHIF010000005.1"/>
</dbReference>
<protein>
    <recommendedName>
        <fullName evidence="3">DUF4336 domain-containing protein</fullName>
    </recommendedName>
</protein>
<evidence type="ECO:0008006" key="3">
    <source>
        <dbReference type="Google" id="ProtNLM"/>
    </source>
</evidence>
<dbReference type="PANTHER" id="PTHR33835">
    <property type="entry name" value="YALI0C07656P"/>
    <property type="match status" value="1"/>
</dbReference>
<accession>A0A7W7YLH2</accession>
<dbReference type="SUPFAM" id="SSF56281">
    <property type="entry name" value="Metallo-hydrolase/oxidoreductase"/>
    <property type="match status" value="1"/>
</dbReference>
<evidence type="ECO:0000313" key="2">
    <source>
        <dbReference type="Proteomes" id="UP000534294"/>
    </source>
</evidence>
<sequence>MKQLAENLWLLQYPLTVLGTQHGRNVTVIRLRSGQTVLHSMAPFTPADLATLQSLGTPGWLVEAMLLHDTYAKEGHAAFPALPFLGPPGFSEVVKFPTLPLLPAPAAWAGELEVFPVEGTPKLKEHAFLHVPTHTLIVADLIFNFDPNEHGWDRFFHRYIAGFKRYPGMSRIFKLCLKDRPAFQASVRRILDQDFDRIIVGHGRVIESHGKALLLRALEDAGVL</sequence>
<proteinExistence type="predicted"/>
<dbReference type="InterPro" id="IPR036866">
    <property type="entry name" value="RibonucZ/Hydroxyglut_hydro"/>
</dbReference>
<reference evidence="1 2" key="1">
    <citation type="submission" date="2020-08" db="EMBL/GenBank/DDBJ databases">
        <title>Genomic Encyclopedia of Type Strains, Phase IV (KMG-IV): sequencing the most valuable type-strain genomes for metagenomic binning, comparative biology and taxonomic classification.</title>
        <authorList>
            <person name="Goeker M."/>
        </authorList>
    </citation>
    <scope>NUCLEOTIDE SEQUENCE [LARGE SCALE GENOMIC DNA]</scope>
    <source>
        <strain evidence="1 2">DSM 12251</strain>
    </source>
</reference>
<dbReference type="AlphaFoldDB" id="A0A7W7YLH2"/>
<dbReference type="InterPro" id="IPR025638">
    <property type="entry name" value="DUF4336"/>
</dbReference>
<organism evidence="1 2">
    <name type="scientific">Prosthecobacter dejongeii</name>
    <dbReference type="NCBI Taxonomy" id="48465"/>
    <lineage>
        <taxon>Bacteria</taxon>
        <taxon>Pseudomonadati</taxon>
        <taxon>Verrucomicrobiota</taxon>
        <taxon>Verrucomicrobiia</taxon>
        <taxon>Verrucomicrobiales</taxon>
        <taxon>Verrucomicrobiaceae</taxon>
        <taxon>Prosthecobacter</taxon>
    </lineage>
</organism>
<dbReference type="PANTHER" id="PTHR33835:SF1">
    <property type="entry name" value="METALLO-BETA-LACTAMASE DOMAIN-CONTAINING PROTEIN"/>
    <property type="match status" value="1"/>
</dbReference>
<gene>
    <name evidence="1" type="ORF">HNQ64_002661</name>
</gene>
<keyword evidence="2" id="KW-1185">Reference proteome</keyword>
<dbReference type="Proteomes" id="UP000534294">
    <property type="component" value="Unassembled WGS sequence"/>
</dbReference>
<evidence type="ECO:0000313" key="1">
    <source>
        <dbReference type="EMBL" id="MBB5038398.1"/>
    </source>
</evidence>
<comment type="caution">
    <text evidence="1">The sequence shown here is derived from an EMBL/GenBank/DDBJ whole genome shotgun (WGS) entry which is preliminary data.</text>
</comment>
<dbReference type="Gene3D" id="3.60.15.10">
    <property type="entry name" value="Ribonuclease Z/Hydroxyacylglutathione hydrolase-like"/>
    <property type="match status" value="1"/>
</dbReference>
<dbReference type="EMBL" id="JACHIF010000005">
    <property type="protein sequence ID" value="MBB5038398.1"/>
    <property type="molecule type" value="Genomic_DNA"/>
</dbReference>